<gene>
    <name evidence="2" type="ORF">PIB30_043381</name>
</gene>
<dbReference type="Proteomes" id="UP001341840">
    <property type="component" value="Unassembled WGS sequence"/>
</dbReference>
<proteinExistence type="predicted"/>
<sequence length="92" mass="10009">MYANPTTVGNATSDKGCNIISNAGVTKVNDKGESKGGHDTDVDENNMDVDGEELNYMVYVTKKTQMGTTCDTVVIDTPPMDKKDLFLKDELD</sequence>
<evidence type="ECO:0000313" key="3">
    <source>
        <dbReference type="Proteomes" id="UP001341840"/>
    </source>
</evidence>
<protein>
    <submittedName>
        <fullName evidence="2">Uncharacterized protein</fullName>
    </submittedName>
</protein>
<reference evidence="2 3" key="1">
    <citation type="journal article" date="2023" name="Plants (Basel)">
        <title>Bridging the Gap: Combining Genomics and Transcriptomics Approaches to Understand Stylosanthes scabra, an Orphan Legume from the Brazilian Caatinga.</title>
        <authorList>
            <person name="Ferreira-Neto J.R.C."/>
            <person name="da Silva M.D."/>
            <person name="Binneck E."/>
            <person name="de Melo N.F."/>
            <person name="da Silva R.H."/>
            <person name="de Melo A.L.T.M."/>
            <person name="Pandolfi V."/>
            <person name="Bustamante F.O."/>
            <person name="Brasileiro-Vidal A.C."/>
            <person name="Benko-Iseppon A.M."/>
        </authorList>
    </citation>
    <scope>NUCLEOTIDE SEQUENCE [LARGE SCALE GENOMIC DNA]</scope>
    <source>
        <tissue evidence="2">Leaves</tissue>
    </source>
</reference>
<name>A0ABU6ZE94_9FABA</name>
<dbReference type="EMBL" id="JASCZI010272113">
    <property type="protein sequence ID" value="MED6220276.1"/>
    <property type="molecule type" value="Genomic_DNA"/>
</dbReference>
<keyword evidence="3" id="KW-1185">Reference proteome</keyword>
<evidence type="ECO:0000313" key="2">
    <source>
        <dbReference type="EMBL" id="MED6220276.1"/>
    </source>
</evidence>
<feature type="region of interest" description="Disordered" evidence="1">
    <location>
        <begin position="23"/>
        <end position="49"/>
    </location>
</feature>
<evidence type="ECO:0000256" key="1">
    <source>
        <dbReference type="SAM" id="MobiDB-lite"/>
    </source>
</evidence>
<accession>A0ABU6ZE94</accession>
<comment type="caution">
    <text evidence="2">The sequence shown here is derived from an EMBL/GenBank/DDBJ whole genome shotgun (WGS) entry which is preliminary data.</text>
</comment>
<organism evidence="2 3">
    <name type="scientific">Stylosanthes scabra</name>
    <dbReference type="NCBI Taxonomy" id="79078"/>
    <lineage>
        <taxon>Eukaryota</taxon>
        <taxon>Viridiplantae</taxon>
        <taxon>Streptophyta</taxon>
        <taxon>Embryophyta</taxon>
        <taxon>Tracheophyta</taxon>
        <taxon>Spermatophyta</taxon>
        <taxon>Magnoliopsida</taxon>
        <taxon>eudicotyledons</taxon>
        <taxon>Gunneridae</taxon>
        <taxon>Pentapetalae</taxon>
        <taxon>rosids</taxon>
        <taxon>fabids</taxon>
        <taxon>Fabales</taxon>
        <taxon>Fabaceae</taxon>
        <taxon>Papilionoideae</taxon>
        <taxon>50 kb inversion clade</taxon>
        <taxon>dalbergioids sensu lato</taxon>
        <taxon>Dalbergieae</taxon>
        <taxon>Pterocarpus clade</taxon>
        <taxon>Stylosanthes</taxon>
    </lineage>
</organism>
<feature type="compositionally biased region" description="Basic and acidic residues" evidence="1">
    <location>
        <begin position="28"/>
        <end position="40"/>
    </location>
</feature>